<keyword evidence="2" id="KW-1185">Reference proteome</keyword>
<accession>A0A023BD31</accession>
<dbReference type="PROSITE" id="PS51354">
    <property type="entry name" value="GLUTAREDOXIN_2"/>
    <property type="match status" value="1"/>
</dbReference>
<name>A0A023BD31_GRENI</name>
<dbReference type="VEuPathDB" id="CryptoDB:GNI_007380"/>
<dbReference type="GeneID" id="22910541"/>
<comment type="caution">
    <text evidence="1">The sequence shown here is derived from an EMBL/GenBank/DDBJ whole genome shotgun (WGS) entry which is preliminary data.</text>
</comment>
<sequence>MVDQMRRMMSQYVQRNSIDVERLLSVNGEGAEEETRQPGLGPFVGTKKEGASLREKQVLMRARHQRSFAAMLMGARRDQKVEEMKAASVPKGSFEEKSRKSEVAASIKDLKLPWGVYDSTSFFCACAACISNRETQIKADKWWLAGEKDRALSYTLKPCLRLLPISHNSIARRKYRPRLPKKVDHKAALWKAIDGVAFNEDFGGETAASSPEPGKAAPSRAVLSTRKSIDHDIDGYETIDRAIERTEAQLRRMVGSADWTAEVVVIVTSLTTSRESYQESYRLLRFFEAKGVDHIAVDVNGDIGHDSVDYKLLRKWHNEETLLVDSNKLADKVTLPIVVPQVLIDGVPVGPIDEIMSLEDENDLDYILAQAACPNCLVNRRASAGHCSRCSALFRNLISLKYLTPPEIKLLLTRSEKNAYHIKAPTPYDWEKRRRQLGIRSGNEDASTWFKPDCLAKYGHPSPGFCVDFN</sequence>
<dbReference type="EMBL" id="AFNH02000055">
    <property type="protein sequence ID" value="EZG87282.1"/>
    <property type="molecule type" value="Genomic_DNA"/>
</dbReference>
<protein>
    <submittedName>
        <fullName evidence="1">Uncharacterized protein</fullName>
    </submittedName>
</protein>
<reference evidence="1" key="1">
    <citation type="submission" date="2013-12" db="EMBL/GenBank/DDBJ databases">
        <authorList>
            <person name="Omoto C.K."/>
            <person name="Sibley D."/>
            <person name="Venepally P."/>
            <person name="Hadjithomas M."/>
            <person name="Karamycheva S."/>
            <person name="Brunk B."/>
            <person name="Roos D."/>
            <person name="Caler E."/>
            <person name="Lorenzi H."/>
        </authorList>
    </citation>
    <scope>NUCLEOTIDE SEQUENCE</scope>
</reference>
<proteinExistence type="predicted"/>
<gene>
    <name evidence="1" type="ORF">GNI_007380</name>
</gene>
<dbReference type="RefSeq" id="XP_011128678.1">
    <property type="nucleotide sequence ID" value="XM_011130376.1"/>
</dbReference>
<dbReference type="InterPro" id="IPR036249">
    <property type="entry name" value="Thioredoxin-like_sf"/>
</dbReference>
<dbReference type="SUPFAM" id="SSF52833">
    <property type="entry name" value="Thioredoxin-like"/>
    <property type="match status" value="1"/>
</dbReference>
<evidence type="ECO:0000313" key="2">
    <source>
        <dbReference type="Proteomes" id="UP000019763"/>
    </source>
</evidence>
<dbReference type="Gene3D" id="3.40.30.10">
    <property type="entry name" value="Glutaredoxin"/>
    <property type="match status" value="1"/>
</dbReference>
<dbReference type="OrthoDB" id="423313at2759"/>
<dbReference type="AlphaFoldDB" id="A0A023BD31"/>
<organism evidence="1 2">
    <name type="scientific">Gregarina niphandrodes</name>
    <name type="common">Septate eugregarine</name>
    <dbReference type="NCBI Taxonomy" id="110365"/>
    <lineage>
        <taxon>Eukaryota</taxon>
        <taxon>Sar</taxon>
        <taxon>Alveolata</taxon>
        <taxon>Apicomplexa</taxon>
        <taxon>Conoidasida</taxon>
        <taxon>Gregarinasina</taxon>
        <taxon>Eugregarinorida</taxon>
        <taxon>Gregarinidae</taxon>
        <taxon>Gregarina</taxon>
    </lineage>
</organism>
<evidence type="ECO:0000313" key="1">
    <source>
        <dbReference type="EMBL" id="EZG87282.1"/>
    </source>
</evidence>
<dbReference type="Proteomes" id="UP000019763">
    <property type="component" value="Unassembled WGS sequence"/>
</dbReference>